<protein>
    <submittedName>
        <fullName evidence="1">Uncharacterized protein</fullName>
    </submittedName>
</protein>
<dbReference type="AlphaFoldDB" id="A0AA36LZ22"/>
<name>A0AA36LZ22_CYLNA</name>
<evidence type="ECO:0000313" key="1">
    <source>
        <dbReference type="EMBL" id="CAJ0594228.1"/>
    </source>
</evidence>
<reference evidence="1" key="1">
    <citation type="submission" date="2023-07" db="EMBL/GenBank/DDBJ databases">
        <authorList>
            <consortium name="CYATHOMIX"/>
        </authorList>
    </citation>
    <scope>NUCLEOTIDE SEQUENCE</scope>
    <source>
        <strain evidence="1">N/A</strain>
    </source>
</reference>
<gene>
    <name evidence="1" type="ORF">CYNAS_LOCUS6211</name>
</gene>
<comment type="caution">
    <text evidence="1">The sequence shown here is derived from an EMBL/GenBank/DDBJ whole genome shotgun (WGS) entry which is preliminary data.</text>
</comment>
<keyword evidence="2" id="KW-1185">Reference proteome</keyword>
<evidence type="ECO:0000313" key="2">
    <source>
        <dbReference type="Proteomes" id="UP001176961"/>
    </source>
</evidence>
<sequence>MGASIRVRLNDNVLDACHSYRAASSAISSQVDFAEAKDMASYHYNALSKLNIRQGKISPNDFDAHFDPFHLAIELFVAMVDFAYLKDYFEESSILSLHSSTRNLWQSLSCFLKWILLYRI</sequence>
<accession>A0AA36LZ22</accession>
<organism evidence="1 2">
    <name type="scientific">Cylicocyclus nassatus</name>
    <name type="common">Nematode worm</name>
    <dbReference type="NCBI Taxonomy" id="53992"/>
    <lineage>
        <taxon>Eukaryota</taxon>
        <taxon>Metazoa</taxon>
        <taxon>Ecdysozoa</taxon>
        <taxon>Nematoda</taxon>
        <taxon>Chromadorea</taxon>
        <taxon>Rhabditida</taxon>
        <taxon>Rhabditina</taxon>
        <taxon>Rhabditomorpha</taxon>
        <taxon>Strongyloidea</taxon>
        <taxon>Strongylidae</taxon>
        <taxon>Cylicocyclus</taxon>
    </lineage>
</organism>
<proteinExistence type="predicted"/>
<dbReference type="Proteomes" id="UP001176961">
    <property type="component" value="Unassembled WGS sequence"/>
</dbReference>
<dbReference type="EMBL" id="CATQJL010000112">
    <property type="protein sequence ID" value="CAJ0594228.1"/>
    <property type="molecule type" value="Genomic_DNA"/>
</dbReference>